<keyword evidence="2" id="KW-1185">Reference proteome</keyword>
<protein>
    <submittedName>
        <fullName evidence="1">Uncharacterized protein</fullName>
    </submittedName>
</protein>
<feature type="non-terminal residue" evidence="1">
    <location>
        <position position="1"/>
    </location>
</feature>
<proteinExistence type="predicted"/>
<comment type="caution">
    <text evidence="1">The sequence shown here is derived from an EMBL/GenBank/DDBJ whole genome shotgun (WGS) entry which is preliminary data.</text>
</comment>
<dbReference type="EMBL" id="JAHRHJ020000002">
    <property type="protein sequence ID" value="KAH9327565.1"/>
    <property type="molecule type" value="Genomic_DNA"/>
</dbReference>
<name>A0AA38GTF8_TAXCH</name>
<organism evidence="1 2">
    <name type="scientific">Taxus chinensis</name>
    <name type="common">Chinese yew</name>
    <name type="synonym">Taxus wallichiana var. chinensis</name>
    <dbReference type="NCBI Taxonomy" id="29808"/>
    <lineage>
        <taxon>Eukaryota</taxon>
        <taxon>Viridiplantae</taxon>
        <taxon>Streptophyta</taxon>
        <taxon>Embryophyta</taxon>
        <taxon>Tracheophyta</taxon>
        <taxon>Spermatophyta</taxon>
        <taxon>Pinopsida</taxon>
        <taxon>Pinidae</taxon>
        <taxon>Conifers II</taxon>
        <taxon>Cupressales</taxon>
        <taxon>Taxaceae</taxon>
        <taxon>Taxus</taxon>
    </lineage>
</organism>
<feature type="non-terminal residue" evidence="1">
    <location>
        <position position="73"/>
    </location>
</feature>
<accession>A0AA38GTF8</accession>
<evidence type="ECO:0000313" key="2">
    <source>
        <dbReference type="Proteomes" id="UP000824469"/>
    </source>
</evidence>
<gene>
    <name evidence="1" type="ORF">KI387_007743</name>
</gene>
<sequence length="73" mass="8411">ANSGYTIHNGPDGDHFKDLYEVGISQYPAEWEVFSWGDSFMPVMRENYRHRSLTEEEGEGEHIAGFEPKFSVE</sequence>
<evidence type="ECO:0000313" key="1">
    <source>
        <dbReference type="EMBL" id="KAH9327565.1"/>
    </source>
</evidence>
<dbReference type="AlphaFoldDB" id="A0AA38GTF8"/>
<dbReference type="Proteomes" id="UP000824469">
    <property type="component" value="Unassembled WGS sequence"/>
</dbReference>
<reference evidence="1 2" key="1">
    <citation type="journal article" date="2021" name="Nat. Plants">
        <title>The Taxus genome provides insights into paclitaxel biosynthesis.</title>
        <authorList>
            <person name="Xiong X."/>
            <person name="Gou J."/>
            <person name="Liao Q."/>
            <person name="Li Y."/>
            <person name="Zhou Q."/>
            <person name="Bi G."/>
            <person name="Li C."/>
            <person name="Du R."/>
            <person name="Wang X."/>
            <person name="Sun T."/>
            <person name="Guo L."/>
            <person name="Liang H."/>
            <person name="Lu P."/>
            <person name="Wu Y."/>
            <person name="Zhang Z."/>
            <person name="Ro D.K."/>
            <person name="Shang Y."/>
            <person name="Huang S."/>
            <person name="Yan J."/>
        </authorList>
    </citation>
    <scope>NUCLEOTIDE SEQUENCE [LARGE SCALE GENOMIC DNA]</scope>
    <source>
        <strain evidence="1">Ta-2019</strain>
    </source>
</reference>